<keyword evidence="3" id="KW-1185">Reference proteome</keyword>
<name>A0A8K0EH83_BRALA</name>
<evidence type="ECO:0000313" key="2">
    <source>
        <dbReference type="EMBL" id="CAH1250902.1"/>
    </source>
</evidence>
<feature type="region of interest" description="Disordered" evidence="1">
    <location>
        <begin position="222"/>
        <end position="243"/>
    </location>
</feature>
<evidence type="ECO:0000313" key="3">
    <source>
        <dbReference type="Proteomes" id="UP000838412"/>
    </source>
</evidence>
<accession>A0A8K0EH83</accession>
<dbReference type="OrthoDB" id="10035560at2759"/>
<evidence type="ECO:0000256" key="1">
    <source>
        <dbReference type="SAM" id="MobiDB-lite"/>
    </source>
</evidence>
<dbReference type="Proteomes" id="UP000838412">
    <property type="component" value="Chromosome 18"/>
</dbReference>
<gene>
    <name evidence="2" type="primary">Hypp8935</name>
    <name evidence="2" type="ORF">BLAG_LOCUS11465</name>
</gene>
<protein>
    <submittedName>
        <fullName evidence="2">Hypp8935 protein</fullName>
    </submittedName>
</protein>
<sequence length="243" mass="26985">MGNKHSQGVDMAEEGGERASTSDTAQTIQFDTVGTRVMRNPFPGYEGFLIEKAQQSGTNAVGKVVRTEHVTPDNKHEVIVLVYTYTCSSPVDGTYVVLQFNQSEKYFAAHKSQPGKLILRKRGWNPERAEDITTTADRRVFLMKPSQPGSRDLVFASRGSSSRLITVFQNIRRVAELQDQGTGTAIESQLYQLDNAELRRAKGGHESTGDVLEPVPLPFPLKPLGGADEQLEECQDHREQLHD</sequence>
<reference evidence="2" key="1">
    <citation type="submission" date="2022-01" db="EMBL/GenBank/DDBJ databases">
        <authorList>
            <person name="Braso-Vives M."/>
        </authorList>
    </citation>
    <scope>NUCLEOTIDE SEQUENCE</scope>
</reference>
<dbReference type="AlphaFoldDB" id="A0A8K0EH83"/>
<feature type="compositionally biased region" description="Basic and acidic residues" evidence="1">
    <location>
        <begin position="234"/>
        <end position="243"/>
    </location>
</feature>
<proteinExistence type="predicted"/>
<dbReference type="EMBL" id="OV696703">
    <property type="protein sequence ID" value="CAH1250902.1"/>
    <property type="molecule type" value="Genomic_DNA"/>
</dbReference>
<feature type="region of interest" description="Disordered" evidence="1">
    <location>
        <begin position="1"/>
        <end position="27"/>
    </location>
</feature>
<organism evidence="2 3">
    <name type="scientific">Branchiostoma lanceolatum</name>
    <name type="common">Common lancelet</name>
    <name type="synonym">Amphioxus lanceolatum</name>
    <dbReference type="NCBI Taxonomy" id="7740"/>
    <lineage>
        <taxon>Eukaryota</taxon>
        <taxon>Metazoa</taxon>
        <taxon>Chordata</taxon>
        <taxon>Cephalochordata</taxon>
        <taxon>Leptocardii</taxon>
        <taxon>Amphioxiformes</taxon>
        <taxon>Branchiostomatidae</taxon>
        <taxon>Branchiostoma</taxon>
    </lineage>
</organism>